<dbReference type="PANTHER" id="PTHR46986">
    <property type="entry name" value="ENDORIBONUCLEASE YBEY, CHLOROPLASTIC"/>
    <property type="match status" value="1"/>
</dbReference>
<dbReference type="EC" id="3.1.-.-" evidence="7"/>
<name>A0A6J4UFQ7_9BACT</name>
<comment type="cofactor">
    <cofactor evidence="7">
        <name>Zn(2+)</name>
        <dbReference type="ChEBI" id="CHEBI:29105"/>
    </cofactor>
    <text evidence="7">Binds 1 zinc ion.</text>
</comment>
<evidence type="ECO:0000256" key="7">
    <source>
        <dbReference type="HAMAP-Rule" id="MF_00009"/>
    </source>
</evidence>
<dbReference type="InterPro" id="IPR002036">
    <property type="entry name" value="YbeY"/>
</dbReference>
<comment type="subcellular location">
    <subcellularLocation>
        <location evidence="7">Cytoplasm</location>
    </subcellularLocation>
</comment>
<evidence type="ECO:0000313" key="8">
    <source>
        <dbReference type="EMBL" id="CAA9546862.1"/>
    </source>
</evidence>
<dbReference type="GO" id="GO:0008270">
    <property type="term" value="F:zinc ion binding"/>
    <property type="evidence" value="ECO:0007669"/>
    <property type="project" value="UniProtKB-UniRule"/>
</dbReference>
<evidence type="ECO:0000256" key="5">
    <source>
        <dbReference type="ARBA" id="ARBA00022801"/>
    </source>
</evidence>
<sequence length="159" mass="17260">MVEIELEVLVETDPPDGFDSEQLGALVSFVLSHGGPADARWTLAVVLTDDERLRALHRDHMGLDTETDVMTFPCSGEPEADGDWGGDVVLSVERAAAQAPEFGHSAQDEVRFLVVHGLLHLCGWDDGTDDARAAMLDEQARLIALFDNLPPSLPNEGRT</sequence>
<dbReference type="HAMAP" id="MF_00009">
    <property type="entry name" value="Endoribonucl_YbeY"/>
    <property type="match status" value="1"/>
</dbReference>
<keyword evidence="6 7" id="KW-0862">Zinc</keyword>
<comment type="similarity">
    <text evidence="1 7">Belongs to the endoribonuclease YbeY family.</text>
</comment>
<keyword evidence="7" id="KW-0963">Cytoplasm</keyword>
<dbReference type="GO" id="GO:0004521">
    <property type="term" value="F:RNA endonuclease activity"/>
    <property type="evidence" value="ECO:0007669"/>
    <property type="project" value="UniProtKB-UniRule"/>
</dbReference>
<dbReference type="NCBIfam" id="TIGR00043">
    <property type="entry name" value="rRNA maturation RNase YbeY"/>
    <property type="match status" value="1"/>
</dbReference>
<reference evidence="8" key="1">
    <citation type="submission" date="2020-02" db="EMBL/GenBank/DDBJ databases">
        <authorList>
            <person name="Meier V. D."/>
        </authorList>
    </citation>
    <scope>NUCLEOTIDE SEQUENCE</scope>
    <source>
        <strain evidence="8">AVDCRST_MAG73</strain>
    </source>
</reference>
<gene>
    <name evidence="7" type="primary">ybeY</name>
    <name evidence="8" type="ORF">AVDCRST_MAG73-2500</name>
</gene>
<keyword evidence="5 7" id="KW-0378">Hydrolase</keyword>
<dbReference type="EMBL" id="CADCWE010000165">
    <property type="protein sequence ID" value="CAA9546862.1"/>
    <property type="molecule type" value="Genomic_DNA"/>
</dbReference>
<comment type="function">
    <text evidence="7">Single strand-specific metallo-endoribonuclease involved in late-stage 70S ribosome quality control and in maturation of the 3' terminus of the 16S rRNA.</text>
</comment>
<keyword evidence="7" id="KW-0698">rRNA processing</keyword>
<organism evidence="8">
    <name type="scientific">uncultured Thermomicrobiales bacterium</name>
    <dbReference type="NCBI Taxonomy" id="1645740"/>
    <lineage>
        <taxon>Bacteria</taxon>
        <taxon>Pseudomonadati</taxon>
        <taxon>Thermomicrobiota</taxon>
        <taxon>Thermomicrobia</taxon>
        <taxon>Thermomicrobiales</taxon>
        <taxon>environmental samples</taxon>
    </lineage>
</organism>
<feature type="binding site" evidence="7">
    <location>
        <position position="116"/>
    </location>
    <ligand>
        <name>Zn(2+)</name>
        <dbReference type="ChEBI" id="CHEBI:29105"/>
        <note>catalytic</note>
    </ligand>
</feature>
<dbReference type="AlphaFoldDB" id="A0A6J4UFQ7"/>
<evidence type="ECO:0000256" key="1">
    <source>
        <dbReference type="ARBA" id="ARBA00010875"/>
    </source>
</evidence>
<dbReference type="GO" id="GO:0006364">
    <property type="term" value="P:rRNA processing"/>
    <property type="evidence" value="ECO:0007669"/>
    <property type="project" value="UniProtKB-UniRule"/>
</dbReference>
<feature type="binding site" evidence="7">
    <location>
        <position position="120"/>
    </location>
    <ligand>
        <name>Zn(2+)</name>
        <dbReference type="ChEBI" id="CHEBI:29105"/>
        <note>catalytic</note>
    </ligand>
</feature>
<evidence type="ECO:0000256" key="3">
    <source>
        <dbReference type="ARBA" id="ARBA00022723"/>
    </source>
</evidence>
<proteinExistence type="inferred from homology"/>
<dbReference type="InterPro" id="IPR023091">
    <property type="entry name" value="MetalPrtase_cat_dom_sf_prd"/>
</dbReference>
<keyword evidence="7" id="KW-0690">Ribosome biogenesis</keyword>
<dbReference type="SUPFAM" id="SSF55486">
    <property type="entry name" value="Metalloproteases ('zincins'), catalytic domain"/>
    <property type="match status" value="1"/>
</dbReference>
<protein>
    <recommendedName>
        <fullName evidence="7">Endoribonuclease YbeY</fullName>
        <ecNumber evidence="7">3.1.-.-</ecNumber>
    </recommendedName>
</protein>
<dbReference type="Gene3D" id="3.40.390.30">
    <property type="entry name" value="Metalloproteases ('zincins'), catalytic domain"/>
    <property type="match status" value="1"/>
</dbReference>
<evidence type="ECO:0000256" key="4">
    <source>
        <dbReference type="ARBA" id="ARBA00022759"/>
    </source>
</evidence>
<feature type="binding site" evidence="7">
    <location>
        <position position="126"/>
    </location>
    <ligand>
        <name>Zn(2+)</name>
        <dbReference type="ChEBI" id="CHEBI:29105"/>
        <note>catalytic</note>
    </ligand>
</feature>
<evidence type="ECO:0000256" key="6">
    <source>
        <dbReference type="ARBA" id="ARBA00022833"/>
    </source>
</evidence>
<dbReference type="Pfam" id="PF02130">
    <property type="entry name" value="YbeY"/>
    <property type="match status" value="1"/>
</dbReference>
<keyword evidence="2 7" id="KW-0540">Nuclease</keyword>
<dbReference type="GO" id="GO:0005737">
    <property type="term" value="C:cytoplasm"/>
    <property type="evidence" value="ECO:0007669"/>
    <property type="project" value="UniProtKB-SubCell"/>
</dbReference>
<keyword evidence="3 7" id="KW-0479">Metal-binding</keyword>
<accession>A0A6J4UFQ7</accession>
<evidence type="ECO:0000256" key="2">
    <source>
        <dbReference type="ARBA" id="ARBA00022722"/>
    </source>
</evidence>
<dbReference type="GO" id="GO:0004222">
    <property type="term" value="F:metalloendopeptidase activity"/>
    <property type="evidence" value="ECO:0007669"/>
    <property type="project" value="InterPro"/>
</dbReference>
<dbReference type="PANTHER" id="PTHR46986:SF1">
    <property type="entry name" value="ENDORIBONUCLEASE YBEY, CHLOROPLASTIC"/>
    <property type="match status" value="1"/>
</dbReference>
<keyword evidence="4 7" id="KW-0255">Endonuclease</keyword>